<dbReference type="PANTHER" id="PTHR39450">
    <property type="entry name" value="MOLYBDOPTERIN OXIDOREDUCTASE, 4FE-4S CLUSTER-BINDING SUBUNIT"/>
    <property type="match status" value="1"/>
</dbReference>
<keyword evidence="2" id="KW-1185">Reference proteome</keyword>
<dbReference type="InterPro" id="IPR036593">
    <property type="entry name" value="CPE0013-like_sf"/>
</dbReference>
<dbReference type="EMBL" id="CP009933">
    <property type="protein sequence ID" value="AKA67964.1"/>
    <property type="molecule type" value="Genomic_DNA"/>
</dbReference>
<proteinExistence type="predicted"/>
<accession>A0A0E3JZ49</accession>
<dbReference type="STRING" id="1548.CSCA_0839"/>
<name>A0A0E3JZ49_CLOSL</name>
<dbReference type="KEGG" id="csq:CSCA_0839"/>
<reference evidence="1 2" key="1">
    <citation type="journal article" date="2015" name="J. Biotechnol.">
        <title>Complete genome sequence of a malodorant-producing acetogen, Clostridium scatologenes ATCC 25775(T).</title>
        <authorList>
            <person name="Zhu Z."/>
            <person name="Guo T."/>
            <person name="Zheng H."/>
            <person name="Song T."/>
            <person name="Ouyang P."/>
            <person name="Xie J."/>
        </authorList>
    </citation>
    <scope>NUCLEOTIDE SEQUENCE [LARGE SCALE GENOMIC DNA]</scope>
    <source>
        <strain evidence="1 2">ATCC 25775</strain>
    </source>
</reference>
<dbReference type="Gene3D" id="3.10.530.10">
    <property type="entry name" value="CPE0013-like"/>
    <property type="match status" value="1"/>
</dbReference>
<gene>
    <name evidence="1" type="ORF">CSCA_0839</name>
</gene>
<evidence type="ECO:0000313" key="1">
    <source>
        <dbReference type="EMBL" id="AKA67964.1"/>
    </source>
</evidence>
<organism evidence="1 2">
    <name type="scientific">Clostridium scatologenes</name>
    <dbReference type="NCBI Taxonomy" id="1548"/>
    <lineage>
        <taxon>Bacteria</taxon>
        <taxon>Bacillati</taxon>
        <taxon>Bacillota</taxon>
        <taxon>Clostridia</taxon>
        <taxon>Eubacteriales</taxon>
        <taxon>Clostridiaceae</taxon>
        <taxon>Clostridium</taxon>
    </lineage>
</organism>
<dbReference type="SUPFAM" id="SSF160148">
    <property type="entry name" value="CPE0013-like"/>
    <property type="match status" value="1"/>
</dbReference>
<dbReference type="Pfam" id="PF07892">
    <property type="entry name" value="DUF1667"/>
    <property type="match status" value="1"/>
</dbReference>
<evidence type="ECO:0000313" key="2">
    <source>
        <dbReference type="Proteomes" id="UP000033115"/>
    </source>
</evidence>
<dbReference type="AlphaFoldDB" id="A0A0E3JZ49"/>
<dbReference type="Proteomes" id="UP000033115">
    <property type="component" value="Chromosome"/>
</dbReference>
<dbReference type="RefSeq" id="WP_029162750.1">
    <property type="nucleotide sequence ID" value="NZ_CP009933.1"/>
</dbReference>
<sequence>MSKETKIVCIGCPKGCSISISHDKSSIKAIEGYSCKNGLEYAKNEFTAPKRILTSTVKVKFGELLVVSVKTKEPIPKNKIFECMHEINELEVEAPLKIGTIIKDNIAQTGVALITTEPISRI</sequence>
<dbReference type="PANTHER" id="PTHR39450:SF1">
    <property type="entry name" value="DUF1667 DOMAIN-CONTAINING PROTEIN"/>
    <property type="match status" value="1"/>
</dbReference>
<dbReference type="InterPro" id="IPR012460">
    <property type="entry name" value="DUF1667"/>
</dbReference>
<protein>
    <submittedName>
        <fullName evidence="1">Zinc finger protein</fullName>
    </submittedName>
</protein>
<dbReference type="HOGENOM" id="CLU_148086_0_0_9"/>